<evidence type="ECO:0000256" key="3">
    <source>
        <dbReference type="ARBA" id="ARBA00022630"/>
    </source>
</evidence>
<dbReference type="EMBL" id="LC517105">
    <property type="protein sequence ID" value="BBU48128.1"/>
    <property type="molecule type" value="Genomic_DNA"/>
</dbReference>
<dbReference type="InterPro" id="IPR036188">
    <property type="entry name" value="FAD/NAD-bd_sf"/>
</dbReference>
<dbReference type="AlphaFoldDB" id="A0A6J4BCI9"/>
<evidence type="ECO:0000256" key="5">
    <source>
        <dbReference type="ARBA" id="ARBA00022827"/>
    </source>
</evidence>
<dbReference type="InterPro" id="IPR002938">
    <property type="entry name" value="FAD-bd"/>
</dbReference>
<dbReference type="PANTHER" id="PTHR47356:SF2">
    <property type="entry name" value="FAD-BINDING DOMAIN-CONTAINING PROTEIN-RELATED"/>
    <property type="match status" value="1"/>
</dbReference>
<keyword evidence="5" id="KW-0274">FAD</keyword>
<dbReference type="GO" id="GO:0004497">
    <property type="term" value="F:monooxygenase activity"/>
    <property type="evidence" value="ECO:0007669"/>
    <property type="project" value="InterPro"/>
</dbReference>
<keyword evidence="7" id="KW-0560">Oxidoreductase</keyword>
<proteinExistence type="inferred from homology"/>
<evidence type="ECO:0000256" key="7">
    <source>
        <dbReference type="ARBA" id="ARBA00023002"/>
    </source>
</evidence>
<dbReference type="SUPFAM" id="SSF51905">
    <property type="entry name" value="FAD/NAD(P)-binding domain"/>
    <property type="match status" value="1"/>
</dbReference>
<comment type="similarity">
    <text evidence="2">Belongs to the paxM FAD-dependent monooxygenase family.</text>
</comment>
<feature type="domain" description="FAD-binding" evidence="10">
    <location>
        <begin position="8"/>
        <end position="341"/>
    </location>
</feature>
<dbReference type="GO" id="GO:0016020">
    <property type="term" value="C:membrane"/>
    <property type="evidence" value="ECO:0007669"/>
    <property type="project" value="UniProtKB-SubCell"/>
</dbReference>
<feature type="transmembrane region" description="Helical" evidence="9">
    <location>
        <begin position="451"/>
        <end position="471"/>
    </location>
</feature>
<evidence type="ECO:0000256" key="2">
    <source>
        <dbReference type="ARBA" id="ARBA00007992"/>
    </source>
</evidence>
<dbReference type="PANTHER" id="PTHR47356">
    <property type="entry name" value="FAD-DEPENDENT MONOOXYGENASE ASQG-RELATED"/>
    <property type="match status" value="1"/>
</dbReference>
<dbReference type="GO" id="GO:0071949">
    <property type="term" value="F:FAD binding"/>
    <property type="evidence" value="ECO:0007669"/>
    <property type="project" value="InterPro"/>
</dbReference>
<reference evidence="11" key="1">
    <citation type="journal article" date="2020" name="Toxins">
        <title>Whole Genome Analysis Revealed the Genes Responsible for Citreoviridin Biosynthesis in Penicillium citreonigrum.</title>
        <authorList>
            <person name="Okano T."/>
            <person name="Kobayashi N."/>
            <person name="Izawa K."/>
            <person name="Yoshinari"/>
            <person name="T"/>
            <person name="Sugita-Konishi Y."/>
        </authorList>
    </citation>
    <scope>NUCLEOTIDE SEQUENCE</scope>
    <source>
        <strain evidence="11">IMI 92228</strain>
    </source>
</reference>
<keyword evidence="3" id="KW-0285">Flavoprotein</keyword>
<gene>
    <name evidence="11" type="primary">g1456</name>
</gene>
<evidence type="ECO:0000256" key="1">
    <source>
        <dbReference type="ARBA" id="ARBA00004370"/>
    </source>
</evidence>
<comment type="subcellular location">
    <subcellularLocation>
        <location evidence="1">Membrane</location>
    </subcellularLocation>
</comment>
<evidence type="ECO:0000256" key="6">
    <source>
        <dbReference type="ARBA" id="ARBA00022989"/>
    </source>
</evidence>
<dbReference type="Gene3D" id="3.50.50.60">
    <property type="entry name" value="FAD/NAD(P)-binding domain"/>
    <property type="match status" value="1"/>
</dbReference>
<evidence type="ECO:0000256" key="9">
    <source>
        <dbReference type="SAM" id="Phobius"/>
    </source>
</evidence>
<keyword evidence="8 9" id="KW-0472">Membrane</keyword>
<dbReference type="PRINTS" id="PR00420">
    <property type="entry name" value="RNGMNOXGNASE"/>
</dbReference>
<evidence type="ECO:0000259" key="10">
    <source>
        <dbReference type="Pfam" id="PF01494"/>
    </source>
</evidence>
<protein>
    <recommendedName>
        <fullName evidence="10">FAD-binding domain-containing protein</fullName>
    </recommendedName>
</protein>
<organism evidence="11">
    <name type="scientific">Penicillium citreosulfuratum</name>
    <dbReference type="NCBI Taxonomy" id="1651864"/>
    <lineage>
        <taxon>Eukaryota</taxon>
        <taxon>Fungi</taxon>
        <taxon>Dikarya</taxon>
        <taxon>Ascomycota</taxon>
        <taxon>Pezizomycotina</taxon>
        <taxon>Eurotiomycetes</taxon>
        <taxon>Eurotiomycetidae</taxon>
        <taxon>Eurotiales</taxon>
        <taxon>Aspergillaceae</taxon>
        <taxon>Penicillium</taxon>
    </lineage>
</organism>
<keyword evidence="4 9" id="KW-0812">Transmembrane</keyword>
<name>A0A6J4BCI9_9EURO</name>
<evidence type="ECO:0000256" key="4">
    <source>
        <dbReference type="ARBA" id="ARBA00022692"/>
    </source>
</evidence>
<evidence type="ECO:0000313" key="11">
    <source>
        <dbReference type="EMBL" id="BBU48128.1"/>
    </source>
</evidence>
<accession>A0A6J4BCI9</accession>
<evidence type="ECO:0000256" key="8">
    <source>
        <dbReference type="ARBA" id="ARBA00023136"/>
    </source>
</evidence>
<sequence>MEKKGSFKVIIIGASVTGLTLAHCLHRAGIDYVVLEKHAEVHPPIGAAVAILPNGARIMEQLGIFHHVEKKSSSIQRVHLCFQDGFYYDSLSPSVILERFGIKFACLERTQLLEILYTTLPDKSKVLTSKDVTKITPQGVTVSVTTAAGEKFQGSLVVGADGVHSLTRREMWRIADIEQPGRITPKEKRSMGVEFSCIFGMSNPIPGRKGWQHVIRLGPGFTILIFPAAADSLFWVLIEKLPRKYTYPDAPRFSQDEAISHCEAAADLPIWDGVRFRDIWAQRRGFRMVALEENLFRTWHHGRIVCIGDSMSKMTPNIGQGANTAMEAAAGLANMLYAITQSDKLPSTDTIERALATSTAKHRKRLDAIHMESRWITRLESCQGRLTTAFARYLAPHCGDLFALGVVRNSYNGEVLQFLPLTERAGKNWPELEWWNTWGLSKWRDLYRKTIFLFCILIIPWSINWISRIAAL</sequence>
<keyword evidence="6 9" id="KW-1133">Transmembrane helix</keyword>
<dbReference type="Pfam" id="PF01494">
    <property type="entry name" value="FAD_binding_3"/>
    <property type="match status" value="1"/>
</dbReference>
<dbReference type="InterPro" id="IPR050562">
    <property type="entry name" value="FAD_mOase_fung"/>
</dbReference>